<dbReference type="InterPro" id="IPR033362">
    <property type="entry name" value="SSNA1_fam"/>
</dbReference>
<dbReference type="GO" id="GO:0036064">
    <property type="term" value="C:ciliary basal body"/>
    <property type="evidence" value="ECO:0007669"/>
    <property type="project" value="TreeGrafter"/>
</dbReference>
<organism evidence="1">
    <name type="scientific">Rhodnius neglectus</name>
    <dbReference type="NCBI Taxonomy" id="72488"/>
    <lineage>
        <taxon>Eukaryota</taxon>
        <taxon>Metazoa</taxon>
        <taxon>Ecdysozoa</taxon>
        <taxon>Arthropoda</taxon>
        <taxon>Hexapoda</taxon>
        <taxon>Insecta</taxon>
        <taxon>Pterygota</taxon>
        <taxon>Neoptera</taxon>
        <taxon>Paraneoptera</taxon>
        <taxon>Hemiptera</taxon>
        <taxon>Heteroptera</taxon>
        <taxon>Panheteroptera</taxon>
        <taxon>Cimicomorpha</taxon>
        <taxon>Reduviidae</taxon>
        <taxon>Triatominae</taxon>
        <taxon>Rhodnius</taxon>
    </lineage>
</organism>
<dbReference type="PANTHER" id="PTHR28661">
    <property type="entry name" value="SJOEGREN SYNDROME NUCLEAR AUTOANTIGEN 1"/>
    <property type="match status" value="1"/>
</dbReference>
<accession>A0A0P4VIP2</accession>
<evidence type="ECO:0000313" key="1">
    <source>
        <dbReference type="EMBL" id="JAI53841.1"/>
    </source>
</evidence>
<name>A0A0P4VIP2_9HEMI</name>
<proteinExistence type="evidence at transcript level"/>
<sequence length="110" mass="12849">MGEQGAALQKCNQELVKCIEQIKVKRFEISREIEKEDMIKVELETELASIKQKLDEVNNSLKKKLTIKENYDMALQESEDAYMKILESTRVLLTKVRRESENLGELTQSW</sequence>
<protein>
    <submittedName>
        <fullName evidence="1">Putative sjoegren syndrome nuclear autoantigen 1</fullName>
    </submittedName>
</protein>
<dbReference type="PANTHER" id="PTHR28661:SF1">
    <property type="entry name" value="MICROTUBULE NUCLEATION FACTOR SSNA1"/>
    <property type="match status" value="1"/>
</dbReference>
<dbReference type="AlphaFoldDB" id="A0A0P4VIP2"/>
<dbReference type="EMBL" id="GDKW01002754">
    <property type="protein sequence ID" value="JAI53841.1"/>
    <property type="molecule type" value="mRNA"/>
</dbReference>
<reference evidence="1" key="1">
    <citation type="journal article" date="2016" name="PLoS Negl. Trop. Dis.">
        <title>A Deep Insight into the Sialome of Rhodnius neglectus, a Vector of Chagas Disease.</title>
        <authorList>
            <person name="Santiago P.B."/>
            <person name="Assumpcao T.C."/>
            <person name="Araujo C.N."/>
            <person name="Bastos I.M."/>
            <person name="Neves D."/>
            <person name="Silva I.G."/>
            <person name="Charneau S."/>
            <person name="Queiroz R.M."/>
            <person name="Raiol T."/>
            <person name="Oliveira J.V."/>
            <person name="Sousa M.V."/>
            <person name="Calvo E."/>
            <person name="Ribeiro J.M."/>
            <person name="Santana J.M."/>
        </authorList>
    </citation>
    <scope>NUCLEOTIDE SEQUENCE</scope>
    <source>
        <tissue evidence="1">Salivary glands</tissue>
    </source>
</reference>